<dbReference type="AlphaFoldDB" id="A0A3S5FHD6"/>
<dbReference type="Proteomes" id="UP000784294">
    <property type="component" value="Unassembled WGS sequence"/>
</dbReference>
<organism evidence="1 2">
    <name type="scientific">Protopolystoma xenopodis</name>
    <dbReference type="NCBI Taxonomy" id="117903"/>
    <lineage>
        <taxon>Eukaryota</taxon>
        <taxon>Metazoa</taxon>
        <taxon>Spiralia</taxon>
        <taxon>Lophotrochozoa</taxon>
        <taxon>Platyhelminthes</taxon>
        <taxon>Monogenea</taxon>
        <taxon>Polyopisthocotylea</taxon>
        <taxon>Polystomatidea</taxon>
        <taxon>Polystomatidae</taxon>
        <taxon>Protopolystoma</taxon>
    </lineage>
</organism>
<gene>
    <name evidence="1" type="ORF">PXEA_LOCUS37244</name>
</gene>
<sequence length="85" mass="9633">MIKLIGGSRSENGEIVYTFTFPTHTYMRSEESARRQLASLLRFILLCPTRRLPILFPTCTPPLYAMFADMHKTCSLSGCTQTGEK</sequence>
<evidence type="ECO:0000313" key="1">
    <source>
        <dbReference type="EMBL" id="VEL43804.1"/>
    </source>
</evidence>
<dbReference type="EMBL" id="CAAALY010285369">
    <property type="protein sequence ID" value="VEL43804.1"/>
    <property type="molecule type" value="Genomic_DNA"/>
</dbReference>
<keyword evidence="2" id="KW-1185">Reference proteome</keyword>
<evidence type="ECO:0000313" key="2">
    <source>
        <dbReference type="Proteomes" id="UP000784294"/>
    </source>
</evidence>
<protein>
    <submittedName>
        <fullName evidence="1">Uncharacterized protein</fullName>
    </submittedName>
</protein>
<proteinExistence type="predicted"/>
<name>A0A3S5FHD6_9PLAT</name>
<reference evidence="1" key="1">
    <citation type="submission" date="2018-11" db="EMBL/GenBank/DDBJ databases">
        <authorList>
            <consortium name="Pathogen Informatics"/>
        </authorList>
    </citation>
    <scope>NUCLEOTIDE SEQUENCE</scope>
</reference>
<accession>A0A3S5FHD6</accession>
<comment type="caution">
    <text evidence="1">The sequence shown here is derived from an EMBL/GenBank/DDBJ whole genome shotgun (WGS) entry which is preliminary data.</text>
</comment>